<dbReference type="AlphaFoldDB" id="A0A0B0MJV7"/>
<name>A0A0B0MJV7_GOSAR</name>
<gene>
    <name evidence="1" type="ORF">F383_25788</name>
</gene>
<dbReference type="EMBL" id="JRRC01264888">
    <property type="protein sequence ID" value="KHG02418.1"/>
    <property type="molecule type" value="Genomic_DNA"/>
</dbReference>
<protein>
    <submittedName>
        <fullName evidence="1">Uncharacterized protein</fullName>
    </submittedName>
</protein>
<evidence type="ECO:0000313" key="1">
    <source>
        <dbReference type="EMBL" id="KHG02418.1"/>
    </source>
</evidence>
<reference evidence="2" key="1">
    <citation type="submission" date="2014-09" db="EMBL/GenBank/DDBJ databases">
        <authorList>
            <person name="Mudge J."/>
            <person name="Ramaraj T."/>
            <person name="Lindquist I.E."/>
            <person name="Bharti A.K."/>
            <person name="Sundararajan A."/>
            <person name="Cameron C.T."/>
            <person name="Woodward J.E."/>
            <person name="May G.D."/>
            <person name="Brubaker C."/>
            <person name="Broadhvest J."/>
            <person name="Wilkins T.A."/>
        </authorList>
    </citation>
    <scope>NUCLEOTIDE SEQUENCE</scope>
    <source>
        <strain evidence="2">cv. AKA8401</strain>
    </source>
</reference>
<dbReference type="Proteomes" id="UP000032142">
    <property type="component" value="Unassembled WGS sequence"/>
</dbReference>
<keyword evidence="2" id="KW-1185">Reference proteome</keyword>
<sequence>MKYQRKYRQSIDVREVSIGYVFSCKTMSRTLASTYDLCVRPRLGRWHLI</sequence>
<evidence type="ECO:0000313" key="2">
    <source>
        <dbReference type="Proteomes" id="UP000032142"/>
    </source>
</evidence>
<accession>A0A0B0MJV7</accession>
<comment type="caution">
    <text evidence="1">The sequence shown here is derived from an EMBL/GenBank/DDBJ whole genome shotgun (WGS) entry which is preliminary data.</text>
</comment>
<organism evidence="1 2">
    <name type="scientific">Gossypium arboreum</name>
    <name type="common">Tree cotton</name>
    <name type="synonym">Gossypium nanking</name>
    <dbReference type="NCBI Taxonomy" id="29729"/>
    <lineage>
        <taxon>Eukaryota</taxon>
        <taxon>Viridiplantae</taxon>
        <taxon>Streptophyta</taxon>
        <taxon>Embryophyta</taxon>
        <taxon>Tracheophyta</taxon>
        <taxon>Spermatophyta</taxon>
        <taxon>Magnoliopsida</taxon>
        <taxon>eudicotyledons</taxon>
        <taxon>Gunneridae</taxon>
        <taxon>Pentapetalae</taxon>
        <taxon>rosids</taxon>
        <taxon>malvids</taxon>
        <taxon>Malvales</taxon>
        <taxon>Malvaceae</taxon>
        <taxon>Malvoideae</taxon>
        <taxon>Gossypium</taxon>
    </lineage>
</organism>
<proteinExistence type="predicted"/>